<evidence type="ECO:0000313" key="2">
    <source>
        <dbReference type="Proteomes" id="UP000233276"/>
    </source>
</evidence>
<protein>
    <recommendedName>
        <fullName evidence="3">RNA polymerase subunit sigma-70</fullName>
    </recommendedName>
</protein>
<gene>
    <name evidence="1" type="ORF">CXR34_12285</name>
</gene>
<accession>A0A2K9D965</accession>
<name>A0A2K9D965_9MICO</name>
<dbReference type="RefSeq" id="WP_101306544.1">
    <property type="nucleotide sequence ID" value="NZ_CP025299.1"/>
</dbReference>
<reference evidence="1 2" key="1">
    <citation type="submission" date="2017-12" db="EMBL/GenBank/DDBJ databases">
        <title>Isolation and characterization of estrogens degradatiion strain Microbacterium hominis SJTG1.</title>
        <authorList>
            <person name="Xiong W."/>
            <person name="Yin C."/>
            <person name="Zheng D."/>
            <person name="Liang R."/>
        </authorList>
    </citation>
    <scope>NUCLEOTIDE SEQUENCE [LARGE SCALE GENOMIC DNA]</scope>
    <source>
        <strain evidence="1 2">SJTG1</strain>
    </source>
</reference>
<sequence length="216" mass="22487">MSVAVIADIVGSRTLPDRAGAQRALEDAVARVEDDLPLAERALRPTVGDELQGVYPSLEAAMAALLMLRLALPDGIDCRFGIGVGALGEVPSRVGALAEGPGWWAAREAIDVIHAKQARTIPGARTWIAADADVADPGIRVANAYLLARDRIVSEMTARARRLTYGRLRGATQAELASAEGITQSAVSQALGSAGAAALIEGFRQLIEAADVEPGS</sequence>
<proteinExistence type="predicted"/>
<dbReference type="EMBL" id="CP025299">
    <property type="protein sequence ID" value="AUG30145.1"/>
    <property type="molecule type" value="Genomic_DNA"/>
</dbReference>
<organism evidence="1 2">
    <name type="scientific">Microbacterium hominis</name>
    <dbReference type="NCBI Taxonomy" id="162426"/>
    <lineage>
        <taxon>Bacteria</taxon>
        <taxon>Bacillati</taxon>
        <taxon>Actinomycetota</taxon>
        <taxon>Actinomycetes</taxon>
        <taxon>Micrococcales</taxon>
        <taxon>Microbacteriaceae</taxon>
        <taxon>Microbacterium</taxon>
    </lineage>
</organism>
<dbReference type="Proteomes" id="UP000233276">
    <property type="component" value="Chromosome"/>
</dbReference>
<dbReference type="AlphaFoldDB" id="A0A2K9D965"/>
<dbReference type="InterPro" id="IPR032580">
    <property type="entry name" value="SatD"/>
</dbReference>
<dbReference type="KEGG" id="mhos:CXR34_12285"/>
<evidence type="ECO:0000313" key="1">
    <source>
        <dbReference type="EMBL" id="AUG30145.1"/>
    </source>
</evidence>
<dbReference type="Pfam" id="PF16264">
    <property type="entry name" value="SatD"/>
    <property type="match status" value="1"/>
</dbReference>
<evidence type="ECO:0008006" key="3">
    <source>
        <dbReference type="Google" id="ProtNLM"/>
    </source>
</evidence>